<keyword evidence="1" id="KW-0285">Flavoprotein</keyword>
<evidence type="ECO:0000259" key="6">
    <source>
        <dbReference type="Pfam" id="PF02771"/>
    </source>
</evidence>
<sequence length="434" mass="46593">MNARQSGLPHPFIRTKPGAEAVASPTSAAPAPAFETLAARFRPIFARIAERAAEREHDRELPFDAVGWLREARFGALRVPVEHGGFGASVEQFFALLIELAEADSNLPNILRAHFGQIERLYAEIDPALHAPWLERAAAGEIFGNATTEIGDGALGQPATRITKQEGVLRLNGTKYYSSGSLYADWIAVSAQLQEEGVAGGAEQPVIALVRADAPGVERIDDWKGFGQRLTGSGTTRLTDVEVDPASIWPCARSGPTSMTALFQLVHLATLTGIARAIERDACAYVRPRKRVFSHGSGAIPREDPLIQQVVGQLASTAFIAEAAVRAVADRLGDIDRLRRRGEAVPESLLVDVELAAAKAQVGLVDAVLTSTTRLFDVGGASAVQENRRLDRHWRNARTLASHNPVIFKARVVGDHAINGTAPGFYWTVGAATG</sequence>
<dbReference type="Pfam" id="PF02771">
    <property type="entry name" value="Acyl-CoA_dh_N"/>
    <property type="match status" value="1"/>
</dbReference>
<dbReference type="InterPro" id="IPR009100">
    <property type="entry name" value="AcylCoA_DH/oxidase_NM_dom_sf"/>
</dbReference>
<keyword evidence="2" id="KW-0560">Oxidoreductase</keyword>
<evidence type="ECO:0000256" key="4">
    <source>
        <dbReference type="SAM" id="MobiDB-lite"/>
    </source>
</evidence>
<dbReference type="PIRSF" id="PIRSF016578">
    <property type="entry name" value="HsaA"/>
    <property type="match status" value="1"/>
</dbReference>
<dbReference type="AlphaFoldDB" id="N6XZB9"/>
<dbReference type="RefSeq" id="WP_004302336.1">
    <property type="nucleotide sequence ID" value="NZ_AMXD01000021.1"/>
</dbReference>
<dbReference type="EMBL" id="AMXD01000021">
    <property type="protein sequence ID" value="ENO87186.1"/>
    <property type="molecule type" value="Genomic_DNA"/>
</dbReference>
<dbReference type="Proteomes" id="UP000013042">
    <property type="component" value="Unassembled WGS sequence"/>
</dbReference>
<comment type="similarity">
    <text evidence="3">Belongs to the HpaH/HsaA monooxygenase family.</text>
</comment>
<dbReference type="PANTHER" id="PTHR48083:SF19">
    <property type="entry name" value="FLAVIN-DEPENDENT MONOOXYGENASE, OXYGENASE SUBUNIT HSAA"/>
    <property type="match status" value="1"/>
</dbReference>
<comment type="caution">
    <text evidence="8">The sequence shown here is derived from an EMBL/GenBank/DDBJ whole genome shotgun (WGS) entry which is preliminary data.</text>
</comment>
<evidence type="ECO:0000313" key="8">
    <source>
        <dbReference type="EMBL" id="ENO87186.1"/>
    </source>
</evidence>
<dbReference type="Gene3D" id="1.20.140.10">
    <property type="entry name" value="Butyryl-CoA Dehydrogenase, subunit A, domain 3"/>
    <property type="match status" value="1"/>
</dbReference>
<feature type="domain" description="Acyl-CoA dehydrogenase C-terminal" evidence="7">
    <location>
        <begin position="266"/>
        <end position="404"/>
    </location>
</feature>
<evidence type="ECO:0000259" key="7">
    <source>
        <dbReference type="Pfam" id="PF08028"/>
    </source>
</evidence>
<evidence type="ECO:0000256" key="1">
    <source>
        <dbReference type="ARBA" id="ARBA00022630"/>
    </source>
</evidence>
<name>N6XZB9_THASP</name>
<evidence type="ECO:0000313" key="9">
    <source>
        <dbReference type="Proteomes" id="UP000013042"/>
    </source>
</evidence>
<dbReference type="InterPro" id="IPR046373">
    <property type="entry name" value="Acyl-CoA_Oxase/DH_mid-dom_sf"/>
</dbReference>
<dbReference type="InterPro" id="IPR013786">
    <property type="entry name" value="AcylCoA_DH/ox_N"/>
</dbReference>
<dbReference type="SUPFAM" id="SSF47203">
    <property type="entry name" value="Acyl-CoA dehydrogenase C-terminal domain-like"/>
    <property type="match status" value="1"/>
</dbReference>
<dbReference type="Pfam" id="PF02770">
    <property type="entry name" value="Acyl-CoA_dh_M"/>
    <property type="match status" value="1"/>
</dbReference>
<evidence type="ECO:0000256" key="2">
    <source>
        <dbReference type="ARBA" id="ARBA00023002"/>
    </source>
</evidence>
<proteinExistence type="inferred from homology"/>
<dbReference type="InterPro" id="IPR013107">
    <property type="entry name" value="Acyl-CoA_DH_C"/>
</dbReference>
<evidence type="ECO:0000259" key="5">
    <source>
        <dbReference type="Pfam" id="PF02770"/>
    </source>
</evidence>
<dbReference type="InterPro" id="IPR037069">
    <property type="entry name" value="AcylCoA_DH/ox_N_sf"/>
</dbReference>
<dbReference type="Pfam" id="PF08028">
    <property type="entry name" value="Acyl-CoA_dh_2"/>
    <property type="match status" value="1"/>
</dbReference>
<gene>
    <name evidence="8" type="ORF">C665_05623</name>
</gene>
<protein>
    <submittedName>
        <fullName evidence="8">Acyl-CoA dehydrogenase type 2 domain-containing protein</fullName>
    </submittedName>
</protein>
<feature type="region of interest" description="Disordered" evidence="4">
    <location>
        <begin position="1"/>
        <end position="27"/>
    </location>
</feature>
<evidence type="ECO:0000256" key="3">
    <source>
        <dbReference type="ARBA" id="ARBA00049661"/>
    </source>
</evidence>
<feature type="domain" description="Acyl-CoA dehydrogenase/oxidase N-terminal" evidence="6">
    <location>
        <begin position="47"/>
        <end position="141"/>
    </location>
</feature>
<dbReference type="Gene3D" id="1.10.540.10">
    <property type="entry name" value="Acyl-CoA dehydrogenase/oxidase, N-terminal domain"/>
    <property type="match status" value="1"/>
</dbReference>
<reference evidence="8 9" key="1">
    <citation type="submission" date="2012-09" db="EMBL/GenBank/DDBJ databases">
        <title>Draft Genome Sequences of 6 Strains from Genus Thauera.</title>
        <authorList>
            <person name="Liu B."/>
            <person name="Shapleigh J.P."/>
            <person name="Frostegard A.H."/>
        </authorList>
    </citation>
    <scope>NUCLEOTIDE SEQUENCE [LARGE SCALE GENOMIC DNA]</scope>
    <source>
        <strain evidence="8 9">S2</strain>
    </source>
</reference>
<dbReference type="InterPro" id="IPR036250">
    <property type="entry name" value="AcylCo_DH-like_C"/>
</dbReference>
<dbReference type="InterPro" id="IPR050741">
    <property type="entry name" value="Acyl-CoA_dehydrogenase"/>
</dbReference>
<organism evidence="8 9">
    <name type="scientific">Thauera aminoaromatica S2</name>
    <dbReference type="NCBI Taxonomy" id="1234381"/>
    <lineage>
        <taxon>Bacteria</taxon>
        <taxon>Pseudomonadati</taxon>
        <taxon>Pseudomonadota</taxon>
        <taxon>Betaproteobacteria</taxon>
        <taxon>Rhodocyclales</taxon>
        <taxon>Zoogloeaceae</taxon>
        <taxon>Thauera</taxon>
    </lineage>
</organism>
<dbReference type="GO" id="GO:0003995">
    <property type="term" value="F:acyl-CoA dehydrogenase activity"/>
    <property type="evidence" value="ECO:0007669"/>
    <property type="project" value="TreeGrafter"/>
</dbReference>
<dbReference type="Gene3D" id="2.40.110.10">
    <property type="entry name" value="Butyryl-CoA Dehydrogenase, subunit A, domain 2"/>
    <property type="match status" value="1"/>
</dbReference>
<dbReference type="PANTHER" id="PTHR48083">
    <property type="entry name" value="MEDIUM-CHAIN SPECIFIC ACYL-COA DEHYDROGENASE, MITOCHONDRIAL-RELATED"/>
    <property type="match status" value="1"/>
</dbReference>
<accession>N6XZB9</accession>
<dbReference type="GO" id="GO:0005737">
    <property type="term" value="C:cytoplasm"/>
    <property type="evidence" value="ECO:0007669"/>
    <property type="project" value="TreeGrafter"/>
</dbReference>
<dbReference type="GO" id="GO:0033539">
    <property type="term" value="P:fatty acid beta-oxidation using acyl-CoA dehydrogenase"/>
    <property type="evidence" value="ECO:0007669"/>
    <property type="project" value="TreeGrafter"/>
</dbReference>
<dbReference type="SUPFAM" id="SSF56645">
    <property type="entry name" value="Acyl-CoA dehydrogenase NM domain-like"/>
    <property type="match status" value="1"/>
</dbReference>
<dbReference type="GO" id="GO:0050660">
    <property type="term" value="F:flavin adenine dinucleotide binding"/>
    <property type="evidence" value="ECO:0007669"/>
    <property type="project" value="InterPro"/>
</dbReference>
<feature type="domain" description="Acyl-CoA oxidase/dehydrogenase middle" evidence="5">
    <location>
        <begin position="148"/>
        <end position="241"/>
    </location>
</feature>
<dbReference type="InterPro" id="IPR006091">
    <property type="entry name" value="Acyl-CoA_Oxase/DH_mid-dom"/>
</dbReference>
<dbReference type="GO" id="GO:0016712">
    <property type="term" value="F:oxidoreductase activity, acting on paired donors, with incorporation or reduction of molecular oxygen, reduced flavin or flavoprotein as one donor, and incorporation of one atom of oxygen"/>
    <property type="evidence" value="ECO:0007669"/>
    <property type="project" value="TreeGrafter"/>
</dbReference>